<dbReference type="Proteomes" id="UP000037247">
    <property type="component" value="Unassembled WGS sequence"/>
</dbReference>
<accession>A0ABR5IDQ8</accession>
<name>A0ABR5IDQ8_9ACTN</name>
<gene>
    <name evidence="2" type="ORF">ABW18_11200</name>
</gene>
<proteinExistence type="predicted"/>
<evidence type="ECO:0000256" key="1">
    <source>
        <dbReference type="SAM" id="Phobius"/>
    </source>
</evidence>
<dbReference type="EMBL" id="LDTZ01000016">
    <property type="protein sequence ID" value="KNA91700.1"/>
    <property type="molecule type" value="Genomic_DNA"/>
</dbReference>
<comment type="caution">
    <text evidence="2">The sequence shown here is derived from an EMBL/GenBank/DDBJ whole genome shotgun (WGS) entry which is preliminary data.</text>
</comment>
<organism evidence="2 3">
    <name type="scientific">Gordonia jacobaea</name>
    <dbReference type="NCBI Taxonomy" id="122202"/>
    <lineage>
        <taxon>Bacteria</taxon>
        <taxon>Bacillati</taxon>
        <taxon>Actinomycetota</taxon>
        <taxon>Actinomycetes</taxon>
        <taxon>Mycobacteriales</taxon>
        <taxon>Gordoniaceae</taxon>
        <taxon>Gordonia</taxon>
    </lineage>
</organism>
<evidence type="ECO:0000313" key="2">
    <source>
        <dbReference type="EMBL" id="KNA91700.1"/>
    </source>
</evidence>
<feature type="transmembrane region" description="Helical" evidence="1">
    <location>
        <begin position="6"/>
        <end position="23"/>
    </location>
</feature>
<protein>
    <submittedName>
        <fullName evidence="2">Uncharacterized protein</fullName>
    </submittedName>
</protein>
<sequence>MLVWPWVSVVVALASVAVALYALRTNGKRELRSFNRKLLTDHVTAVLVLVDVELSRLGSGSMSSDGFDVSGTRYMELSYQLLSHKTVIEVVSPSCAQAITDSVDRISKFRSDTDGTPYPLLGAMLNGLALMRGQLLVTHLRAVSHPHLDEKEIAKRAAELKAPLDAERLGQLSGPGLTENPE</sequence>
<keyword evidence="1" id="KW-0472">Membrane</keyword>
<keyword evidence="1" id="KW-1133">Transmembrane helix</keyword>
<keyword evidence="3" id="KW-1185">Reference proteome</keyword>
<evidence type="ECO:0000313" key="3">
    <source>
        <dbReference type="Proteomes" id="UP000037247"/>
    </source>
</evidence>
<reference evidence="2 3" key="1">
    <citation type="submission" date="2015-05" db="EMBL/GenBank/DDBJ databases">
        <title>Draft genome sequence of the bacterium Gordonia jacobaea a new member of the Gordonia genus.</title>
        <authorList>
            <person name="Jimenez-Galisteo G."/>
            <person name="Dominguez A."/>
            <person name="Munoz E."/>
            <person name="Vinas M."/>
        </authorList>
    </citation>
    <scope>NUCLEOTIDE SEQUENCE [LARGE SCALE GENOMIC DNA]</scope>
    <source>
        <strain evidence="3">mv1</strain>
    </source>
</reference>
<keyword evidence="1" id="KW-0812">Transmembrane</keyword>
<dbReference type="RefSeq" id="WP_049699005.1">
    <property type="nucleotide sequence ID" value="NZ_LDTZ01000016.1"/>
</dbReference>